<dbReference type="Proteomes" id="UP000199518">
    <property type="component" value="Unassembled WGS sequence"/>
</dbReference>
<accession>A0A1I3MJQ1</accession>
<evidence type="ECO:0000256" key="2">
    <source>
        <dbReference type="SAM" id="SignalP"/>
    </source>
</evidence>
<feature type="region of interest" description="Disordered" evidence="1">
    <location>
        <begin position="104"/>
        <end position="149"/>
    </location>
</feature>
<evidence type="ECO:0000313" key="3">
    <source>
        <dbReference type="EMBL" id="SFI96990.1"/>
    </source>
</evidence>
<feature type="signal peptide" evidence="2">
    <location>
        <begin position="1"/>
        <end position="25"/>
    </location>
</feature>
<dbReference type="PROSITE" id="PS51257">
    <property type="entry name" value="PROKAR_LIPOPROTEIN"/>
    <property type="match status" value="1"/>
</dbReference>
<feature type="chain" id="PRO_5011784854" description="Carboxypeptidase regulatory-like domain-containing protein" evidence="2">
    <location>
        <begin position="26"/>
        <end position="149"/>
    </location>
</feature>
<keyword evidence="2" id="KW-0732">Signal</keyword>
<name>A0A1I3MJQ1_9PLAN</name>
<gene>
    <name evidence="3" type="ORF">SAMN05421753_11422</name>
</gene>
<proteinExistence type="predicted"/>
<evidence type="ECO:0008006" key="5">
    <source>
        <dbReference type="Google" id="ProtNLM"/>
    </source>
</evidence>
<keyword evidence="4" id="KW-1185">Reference proteome</keyword>
<protein>
    <recommendedName>
        <fullName evidence="5">Carboxypeptidase regulatory-like domain-containing protein</fullName>
    </recommendedName>
</protein>
<dbReference type="AlphaFoldDB" id="A0A1I3MJQ1"/>
<dbReference type="STRING" id="1576369.SAMN05421753_11422"/>
<dbReference type="OrthoDB" id="287810at2"/>
<evidence type="ECO:0000256" key="1">
    <source>
        <dbReference type="SAM" id="MobiDB-lite"/>
    </source>
</evidence>
<sequence>MIVSKPRLLLSACAVLALVASGCGKGTPPTGKVTGKVLLDGEPLTTGSVLYIPNPTGQYASGKIDKDGSYSLTTFVNGDGAVLGKHRIIVSAVKEVKNEGDPVVPLTPSKYSNENTSGLEADVKKGENVVDLNLSSQDDQKGKRTAAKR</sequence>
<feature type="compositionally biased region" description="Polar residues" evidence="1">
    <location>
        <begin position="109"/>
        <end position="118"/>
    </location>
</feature>
<organism evidence="3 4">
    <name type="scientific">Planctomicrobium piriforme</name>
    <dbReference type="NCBI Taxonomy" id="1576369"/>
    <lineage>
        <taxon>Bacteria</taxon>
        <taxon>Pseudomonadati</taxon>
        <taxon>Planctomycetota</taxon>
        <taxon>Planctomycetia</taxon>
        <taxon>Planctomycetales</taxon>
        <taxon>Planctomycetaceae</taxon>
        <taxon>Planctomicrobium</taxon>
    </lineage>
</organism>
<dbReference type="EMBL" id="FOQD01000014">
    <property type="protein sequence ID" value="SFI96990.1"/>
    <property type="molecule type" value="Genomic_DNA"/>
</dbReference>
<evidence type="ECO:0000313" key="4">
    <source>
        <dbReference type="Proteomes" id="UP000199518"/>
    </source>
</evidence>
<reference evidence="4" key="1">
    <citation type="submission" date="2016-10" db="EMBL/GenBank/DDBJ databases">
        <authorList>
            <person name="Varghese N."/>
            <person name="Submissions S."/>
        </authorList>
    </citation>
    <scope>NUCLEOTIDE SEQUENCE [LARGE SCALE GENOMIC DNA]</scope>
    <source>
        <strain evidence="4">DSM 26348</strain>
    </source>
</reference>